<organism evidence="1 2">
    <name type="scientific">Shimazuella alba</name>
    <dbReference type="NCBI Taxonomy" id="2690964"/>
    <lineage>
        <taxon>Bacteria</taxon>
        <taxon>Bacillati</taxon>
        <taxon>Bacillota</taxon>
        <taxon>Bacilli</taxon>
        <taxon>Bacillales</taxon>
        <taxon>Thermoactinomycetaceae</taxon>
        <taxon>Shimazuella</taxon>
    </lineage>
</organism>
<protein>
    <submittedName>
        <fullName evidence="1">Uncharacterized protein</fullName>
    </submittedName>
</protein>
<evidence type="ECO:0000313" key="2">
    <source>
        <dbReference type="Proteomes" id="UP000430692"/>
    </source>
</evidence>
<evidence type="ECO:0000313" key="1">
    <source>
        <dbReference type="EMBL" id="MXQ53638.1"/>
    </source>
</evidence>
<name>A0A6I4VT36_9BACL</name>
<dbReference type="EMBL" id="WUUL01000004">
    <property type="protein sequence ID" value="MXQ53638.1"/>
    <property type="molecule type" value="Genomic_DNA"/>
</dbReference>
<dbReference type="AlphaFoldDB" id="A0A6I4VT36"/>
<sequence>MKKSINVEQFKKAASNSELLKTNIVSSAIIENSGADLNENLFQMVSFLFSRILHWK</sequence>
<keyword evidence="2" id="KW-1185">Reference proteome</keyword>
<comment type="caution">
    <text evidence="1">The sequence shown here is derived from an EMBL/GenBank/DDBJ whole genome shotgun (WGS) entry which is preliminary data.</text>
</comment>
<dbReference type="Proteomes" id="UP000430692">
    <property type="component" value="Unassembled WGS sequence"/>
</dbReference>
<gene>
    <name evidence="1" type="ORF">GSM42_07820</name>
</gene>
<dbReference type="RefSeq" id="WP_160800993.1">
    <property type="nucleotide sequence ID" value="NZ_WUUL01000004.1"/>
</dbReference>
<proteinExistence type="predicted"/>
<reference evidence="1 2" key="1">
    <citation type="submission" date="2019-12" db="EMBL/GenBank/DDBJ databases">
        <title>Whole-genome analyses of novel actinobacteria.</title>
        <authorList>
            <person name="Sahin N."/>
            <person name="Saygin H."/>
        </authorList>
    </citation>
    <scope>NUCLEOTIDE SEQUENCE [LARGE SCALE GENOMIC DNA]</scope>
    <source>
        <strain evidence="1 2">KC615</strain>
    </source>
</reference>
<accession>A0A6I4VT36</accession>